<dbReference type="Proteomes" id="UP000571017">
    <property type="component" value="Unassembled WGS sequence"/>
</dbReference>
<dbReference type="Pfam" id="PF00085">
    <property type="entry name" value="Thioredoxin"/>
    <property type="match status" value="1"/>
</dbReference>
<dbReference type="CDD" id="cd02947">
    <property type="entry name" value="TRX_family"/>
    <property type="match status" value="1"/>
</dbReference>
<dbReference type="SUPFAM" id="SSF52833">
    <property type="entry name" value="Thioredoxin-like"/>
    <property type="match status" value="1"/>
</dbReference>
<gene>
    <name evidence="2" type="ORF">H0266_12585</name>
</gene>
<name>A0A838CUS5_9BACI</name>
<keyword evidence="3" id="KW-1185">Reference proteome</keyword>
<comment type="caution">
    <text evidence="2">The sequence shown here is derived from an EMBL/GenBank/DDBJ whole genome shotgun (WGS) entry which is preliminary data.</text>
</comment>
<dbReference type="EMBL" id="JACEFG010000002">
    <property type="protein sequence ID" value="MBA2175730.1"/>
    <property type="molecule type" value="Genomic_DNA"/>
</dbReference>
<evidence type="ECO:0000259" key="1">
    <source>
        <dbReference type="Pfam" id="PF00085"/>
    </source>
</evidence>
<organism evidence="2 3">
    <name type="scientific">Halobacillus locisalis</name>
    <dbReference type="NCBI Taxonomy" id="220753"/>
    <lineage>
        <taxon>Bacteria</taxon>
        <taxon>Bacillati</taxon>
        <taxon>Bacillota</taxon>
        <taxon>Bacilli</taxon>
        <taxon>Bacillales</taxon>
        <taxon>Bacillaceae</taxon>
        <taxon>Halobacillus</taxon>
    </lineage>
</organism>
<feature type="domain" description="Thioredoxin" evidence="1">
    <location>
        <begin position="23"/>
        <end position="83"/>
    </location>
</feature>
<sequence>MQDLGTDAKSRLYELDQSLTFIHSPFCGTCHVAQKMLETIEAVYQKKIFNQCNASLNPDLMEEYKVKSVPCLLITRNGEVEDRIYAFQSVPHMYDRVSKFVT</sequence>
<accession>A0A838CUS5</accession>
<protein>
    <submittedName>
        <fullName evidence="2">Thioredoxin family protein</fullName>
    </submittedName>
</protein>
<dbReference type="RefSeq" id="WP_181472723.1">
    <property type="nucleotide sequence ID" value="NZ_JACEFG010000002.1"/>
</dbReference>
<dbReference type="AlphaFoldDB" id="A0A838CUS5"/>
<reference evidence="2 3" key="1">
    <citation type="journal article" date="2004" name="Extremophiles">
        <title>Halobacillus locisalis sp. nov., a halophilic bacterium isolated from a marine solar saltern of the Yellow Sea in Korea.</title>
        <authorList>
            <person name="Yoon J.H."/>
            <person name="Kang K.H."/>
            <person name="Oh T.K."/>
            <person name="Park Y.H."/>
        </authorList>
    </citation>
    <scope>NUCLEOTIDE SEQUENCE [LARGE SCALE GENOMIC DNA]</scope>
    <source>
        <strain evidence="2 3">KCTC 3788</strain>
    </source>
</reference>
<proteinExistence type="predicted"/>
<evidence type="ECO:0000313" key="3">
    <source>
        <dbReference type="Proteomes" id="UP000571017"/>
    </source>
</evidence>
<dbReference type="InterPro" id="IPR036249">
    <property type="entry name" value="Thioredoxin-like_sf"/>
</dbReference>
<dbReference type="Gene3D" id="3.40.30.10">
    <property type="entry name" value="Glutaredoxin"/>
    <property type="match status" value="1"/>
</dbReference>
<dbReference type="InterPro" id="IPR013766">
    <property type="entry name" value="Thioredoxin_domain"/>
</dbReference>
<evidence type="ECO:0000313" key="2">
    <source>
        <dbReference type="EMBL" id="MBA2175730.1"/>
    </source>
</evidence>